<dbReference type="EMBL" id="LO017727">
    <property type="protein sequence ID" value="CRH06613.1"/>
    <property type="molecule type" value="Genomic_DNA"/>
</dbReference>
<dbReference type="FunFam" id="3.90.550.10:FF:000003">
    <property type="entry name" value="2-C-methyl-D-erythritol 4-phosphate cytidylyltransferase"/>
    <property type="match status" value="1"/>
</dbReference>
<evidence type="ECO:0000256" key="3">
    <source>
        <dbReference type="HAMAP-Rule" id="MF_00108"/>
    </source>
</evidence>
<name>A0A1S7LJN9_MAGMO</name>
<sequence>MMHEDTHPLTADNATAPCGLVLVAAGRGSRFGHERPKQYHLLDDEPVILHTIRRFHAHPLISHIVPVIAEDDAYWSTFQAAFDGLPKLLPPVHGGAERQDSVRHGVEALAAHHLPWVAIHDAARPLIRQTLLDRLLAARERAEGILAALPAHDTVKQVDESGFIARTLDRSTLWLAQTPQLFPTQMILDLHQQAKQEGFCGTDDASIFEWAGKRVLPIEGDPHLLKITQPEDIETVRALLKREQG</sequence>
<dbReference type="AlphaFoldDB" id="A0A1S7LJN9"/>
<comment type="function">
    <text evidence="3">Catalyzes the formation of 4-diphosphocytidyl-2-C-methyl-D-erythritol from CTP and 2-C-methyl-D-erythritol 4-phosphate (MEP).</text>
</comment>
<feature type="site" description="Positions MEP for the nucleophilic attack" evidence="3">
    <location>
        <position position="170"/>
    </location>
</feature>
<keyword evidence="3" id="KW-0414">Isoprene biosynthesis</keyword>
<dbReference type="HAMAP" id="MF_00108">
    <property type="entry name" value="IspD"/>
    <property type="match status" value="1"/>
</dbReference>
<keyword evidence="1 3" id="KW-0808">Transferase</keyword>
<evidence type="ECO:0000256" key="2">
    <source>
        <dbReference type="ARBA" id="ARBA00022695"/>
    </source>
</evidence>
<dbReference type="SUPFAM" id="SSF53448">
    <property type="entry name" value="Nucleotide-diphospho-sugar transferases"/>
    <property type="match status" value="1"/>
</dbReference>
<dbReference type="InterPro" id="IPR001228">
    <property type="entry name" value="IspD"/>
</dbReference>
<dbReference type="UniPathway" id="UPA00056">
    <property type="reaction ID" value="UER00093"/>
</dbReference>
<gene>
    <name evidence="3 4" type="primary">ispD</name>
    <name evidence="4" type="ORF">MAGMO_2456</name>
</gene>
<comment type="similarity">
    <text evidence="3">Belongs to the IspD/TarI cytidylyltransferase family. IspD subfamily.</text>
</comment>
<dbReference type="GO" id="GO:0019288">
    <property type="term" value="P:isopentenyl diphosphate biosynthetic process, methylerythritol 4-phosphate pathway"/>
    <property type="evidence" value="ECO:0007669"/>
    <property type="project" value="UniProtKB-UniRule"/>
</dbReference>
<dbReference type="Pfam" id="PF01128">
    <property type="entry name" value="IspD"/>
    <property type="match status" value="1"/>
</dbReference>
<evidence type="ECO:0000256" key="1">
    <source>
        <dbReference type="ARBA" id="ARBA00022679"/>
    </source>
</evidence>
<dbReference type="GO" id="GO:0050518">
    <property type="term" value="F:2-C-methyl-D-erythritol 4-phosphate cytidylyltransferase activity"/>
    <property type="evidence" value="ECO:0007669"/>
    <property type="project" value="UniProtKB-UniRule"/>
</dbReference>
<protein>
    <recommendedName>
        <fullName evidence="3">2-C-methyl-D-erythritol 4-phosphate cytidylyltransferase</fullName>
        <ecNumber evidence="3">2.7.7.60</ecNumber>
    </recommendedName>
    <alternativeName>
        <fullName evidence="3">4-diphosphocytidyl-2C-methyl-D-erythritol synthase</fullName>
    </alternativeName>
    <alternativeName>
        <fullName evidence="3">MEP cytidylyltransferase</fullName>
        <shortName evidence="3">MCT</shortName>
    </alternativeName>
</protein>
<feature type="site" description="Transition state stabilizer" evidence="3">
    <location>
        <position position="30"/>
    </location>
</feature>
<evidence type="ECO:0000313" key="4">
    <source>
        <dbReference type="EMBL" id="CRH06613.1"/>
    </source>
</evidence>
<feature type="site" description="Positions MEP for the nucleophilic attack" evidence="3">
    <location>
        <position position="226"/>
    </location>
</feature>
<organism evidence="4">
    <name type="scientific">Magnetococcus massalia (strain MO-1)</name>
    <dbReference type="NCBI Taxonomy" id="451514"/>
    <lineage>
        <taxon>Bacteria</taxon>
        <taxon>Pseudomonadati</taxon>
        <taxon>Pseudomonadota</taxon>
        <taxon>Magnetococcia</taxon>
        <taxon>Magnetococcales</taxon>
        <taxon>Magnetococcaceae</taxon>
        <taxon>Magnetococcus</taxon>
    </lineage>
</organism>
<dbReference type="PANTHER" id="PTHR32125">
    <property type="entry name" value="2-C-METHYL-D-ERYTHRITOL 4-PHOSPHATE CYTIDYLYLTRANSFERASE, CHLOROPLASTIC"/>
    <property type="match status" value="1"/>
</dbReference>
<accession>A0A1S7LJN9</accession>
<dbReference type="NCBIfam" id="TIGR00453">
    <property type="entry name" value="ispD"/>
    <property type="match status" value="1"/>
</dbReference>
<dbReference type="Gene3D" id="3.90.550.10">
    <property type="entry name" value="Spore Coat Polysaccharide Biosynthesis Protein SpsA, Chain A"/>
    <property type="match status" value="1"/>
</dbReference>
<proteinExistence type="inferred from homology"/>
<dbReference type="InterPro" id="IPR050088">
    <property type="entry name" value="IspD/TarI_cytidylyltransf_bact"/>
</dbReference>
<comment type="catalytic activity">
    <reaction evidence="3">
        <text>2-C-methyl-D-erythritol 4-phosphate + CTP + H(+) = 4-CDP-2-C-methyl-D-erythritol + diphosphate</text>
        <dbReference type="Rhea" id="RHEA:13429"/>
        <dbReference type="ChEBI" id="CHEBI:15378"/>
        <dbReference type="ChEBI" id="CHEBI:33019"/>
        <dbReference type="ChEBI" id="CHEBI:37563"/>
        <dbReference type="ChEBI" id="CHEBI:57823"/>
        <dbReference type="ChEBI" id="CHEBI:58262"/>
        <dbReference type="EC" id="2.7.7.60"/>
    </reaction>
</comment>
<feature type="site" description="Transition state stabilizer" evidence="3">
    <location>
        <position position="37"/>
    </location>
</feature>
<comment type="pathway">
    <text evidence="3">Isoprenoid biosynthesis; isopentenyl diphosphate biosynthesis via DXP pathway; isopentenyl diphosphate from 1-deoxy-D-xylulose 5-phosphate: step 2/6.</text>
</comment>
<dbReference type="CDD" id="cd02516">
    <property type="entry name" value="CDP-ME_synthetase"/>
    <property type="match status" value="1"/>
</dbReference>
<dbReference type="InterPro" id="IPR034683">
    <property type="entry name" value="IspD/TarI"/>
</dbReference>
<dbReference type="InterPro" id="IPR029044">
    <property type="entry name" value="Nucleotide-diphossugar_trans"/>
</dbReference>
<keyword evidence="2 3" id="KW-0548">Nucleotidyltransferase</keyword>
<reference evidence="4" key="1">
    <citation type="submission" date="2015-04" db="EMBL/GenBank/DDBJ databases">
        <authorList>
            <person name="Syromyatnikov M.Y."/>
            <person name="Popov V.N."/>
        </authorList>
    </citation>
    <scope>NUCLEOTIDE SEQUENCE</scope>
    <source>
        <strain evidence="4">MO-1</strain>
    </source>
</reference>
<dbReference type="PANTHER" id="PTHR32125:SF4">
    <property type="entry name" value="2-C-METHYL-D-ERYTHRITOL 4-PHOSPHATE CYTIDYLYLTRANSFERASE, CHLOROPLASTIC"/>
    <property type="match status" value="1"/>
</dbReference>
<dbReference type="EC" id="2.7.7.60" evidence="3"/>